<feature type="compositionally biased region" description="Gly residues" evidence="1">
    <location>
        <begin position="202"/>
        <end position="212"/>
    </location>
</feature>
<organism evidence="3 4">
    <name type="scientific">Streptomyces plumbiresistens</name>
    <dbReference type="NCBI Taxonomy" id="511811"/>
    <lineage>
        <taxon>Bacteria</taxon>
        <taxon>Bacillati</taxon>
        <taxon>Actinomycetota</taxon>
        <taxon>Actinomycetes</taxon>
        <taxon>Kitasatosporales</taxon>
        <taxon>Streptomycetaceae</taxon>
        <taxon>Streptomyces</taxon>
    </lineage>
</organism>
<keyword evidence="2" id="KW-0812">Transmembrane</keyword>
<reference evidence="4" key="1">
    <citation type="journal article" date="2019" name="Int. J. Syst. Evol. Microbiol.">
        <title>The Global Catalogue of Microorganisms (GCM) 10K type strain sequencing project: providing services to taxonomists for standard genome sequencing and annotation.</title>
        <authorList>
            <consortium name="The Broad Institute Genomics Platform"/>
            <consortium name="The Broad Institute Genome Sequencing Center for Infectious Disease"/>
            <person name="Wu L."/>
            <person name="Ma J."/>
        </authorList>
    </citation>
    <scope>NUCLEOTIDE SEQUENCE [LARGE SCALE GENOMIC DNA]</scope>
    <source>
        <strain evidence="4">JCM 16924</strain>
    </source>
</reference>
<protein>
    <submittedName>
        <fullName evidence="3">Phage holin family protein</fullName>
    </submittedName>
</protein>
<accession>A0ABP7QQI9</accession>
<evidence type="ECO:0000256" key="2">
    <source>
        <dbReference type="SAM" id="Phobius"/>
    </source>
</evidence>
<evidence type="ECO:0000313" key="4">
    <source>
        <dbReference type="Proteomes" id="UP001500456"/>
    </source>
</evidence>
<feature type="compositionally biased region" description="Basic and acidic residues" evidence="1">
    <location>
        <begin position="160"/>
        <end position="176"/>
    </location>
</feature>
<feature type="region of interest" description="Disordered" evidence="1">
    <location>
        <begin position="153"/>
        <end position="240"/>
    </location>
</feature>
<gene>
    <name evidence="3" type="ORF">GCM10022232_19080</name>
</gene>
<comment type="caution">
    <text evidence="3">The sequence shown here is derived from an EMBL/GenBank/DDBJ whole genome shotgun (WGS) entry which is preliminary data.</text>
</comment>
<dbReference type="InterPro" id="IPR009937">
    <property type="entry name" value="Phage_holin_3_6"/>
</dbReference>
<dbReference type="EMBL" id="BAAAZX010000004">
    <property type="protein sequence ID" value="GAA3986249.1"/>
    <property type="molecule type" value="Genomic_DNA"/>
</dbReference>
<dbReference type="Proteomes" id="UP001500456">
    <property type="component" value="Unassembled WGS sequence"/>
</dbReference>
<evidence type="ECO:0000256" key="1">
    <source>
        <dbReference type="SAM" id="MobiDB-lite"/>
    </source>
</evidence>
<dbReference type="Pfam" id="PF07332">
    <property type="entry name" value="Phage_holin_3_6"/>
    <property type="match status" value="1"/>
</dbReference>
<proteinExistence type="predicted"/>
<feature type="region of interest" description="Disordered" evidence="1">
    <location>
        <begin position="1"/>
        <end position="28"/>
    </location>
</feature>
<keyword evidence="4" id="KW-1185">Reference proteome</keyword>
<evidence type="ECO:0000313" key="3">
    <source>
        <dbReference type="EMBL" id="GAA3986249.1"/>
    </source>
</evidence>
<feature type="transmembrane region" description="Helical" evidence="2">
    <location>
        <begin position="132"/>
        <end position="149"/>
    </location>
</feature>
<feature type="transmembrane region" description="Helical" evidence="2">
    <location>
        <begin position="100"/>
        <end position="126"/>
    </location>
</feature>
<sequence length="240" mass="24297">MDEPSCGGRESEIVSHDPTVPTVPTVPPVPTARFSTPASGAGSPRAAALRAGDRGYPAGMDRLDHLEHLDRQLVDELAQVARETVRDELREQTRKQRRKAMLYGASGAVALYAGAALALAVGLALAIGLPDWAAALITAAILGALAYVLRGAARPSASRPTHDREAELAAERDRAHGAAAPVGPPGGLGNAAYPPMPPVAPGGVGGATGAPGAGAPPPGLAGGPAPRPDDVDPEQPHHRA</sequence>
<keyword evidence="2" id="KW-1133">Transmembrane helix</keyword>
<name>A0ABP7QQI9_9ACTN</name>
<feature type="compositionally biased region" description="Basic and acidic residues" evidence="1">
    <location>
        <begin position="227"/>
        <end position="240"/>
    </location>
</feature>
<keyword evidence="2" id="KW-0472">Membrane</keyword>